<comment type="caution">
    <text evidence="1">The sequence shown here is derived from an EMBL/GenBank/DDBJ whole genome shotgun (WGS) entry which is preliminary data.</text>
</comment>
<accession>A0A935C846</accession>
<dbReference type="EMBL" id="JAEQBW010000003">
    <property type="protein sequence ID" value="MBK6265300.1"/>
    <property type="molecule type" value="Genomic_DNA"/>
</dbReference>
<gene>
    <name evidence="1" type="ORF">JKA74_09630</name>
</gene>
<organism evidence="1 2">
    <name type="scientific">Marivirga aurantiaca</name>
    <dbReference type="NCBI Taxonomy" id="2802615"/>
    <lineage>
        <taxon>Bacteria</taxon>
        <taxon>Pseudomonadati</taxon>
        <taxon>Bacteroidota</taxon>
        <taxon>Cytophagia</taxon>
        <taxon>Cytophagales</taxon>
        <taxon>Marivirgaceae</taxon>
        <taxon>Marivirga</taxon>
    </lineage>
</organism>
<dbReference type="PANTHER" id="PTHR10362">
    <property type="entry name" value="HISTIDINE AMMONIA-LYASE"/>
    <property type="match status" value="1"/>
</dbReference>
<evidence type="ECO:0000313" key="1">
    <source>
        <dbReference type="EMBL" id="MBK6265300.1"/>
    </source>
</evidence>
<name>A0A935C846_9BACT</name>
<dbReference type="Gene3D" id="1.20.200.10">
    <property type="entry name" value="Fumarase/aspartase (Central domain)"/>
    <property type="match status" value="1"/>
</dbReference>
<reference evidence="1" key="1">
    <citation type="submission" date="2021-01" db="EMBL/GenBank/DDBJ databases">
        <title>Marivirga aurantiaca sp. nov., isolated from intertidal surface sediments.</title>
        <authorList>
            <person name="Zhang M."/>
        </authorList>
    </citation>
    <scope>NUCLEOTIDE SEQUENCE</scope>
    <source>
        <strain evidence="1">S37H4</strain>
    </source>
</reference>
<dbReference type="CDD" id="cd00332">
    <property type="entry name" value="PAL-HAL"/>
    <property type="match status" value="1"/>
</dbReference>
<sequence length="535" mass="59777">MIISTGKKYNSEDFYKVIFTKDPILIAESTINRMTENFSFLKSFSKGKVIYGINTGLGPMAQFKINENEQVDLQYNLIRSHSTGMGSVLDEQTSRSVMLARLISLSQGYSGISPETVQLLAELINLEIYPHIYDHGGVGASGDLIQLAHLALGLIGEGKCRYKGKDYPIIDVMTMHNLNPIQIQSREGLAILNGTSAMTGLGVINLLNAKNLLNWSLSSSAMIMEMVESFDDHYSESLNKVKPHKGQNDIAFKLRSHLEGSSLIRKRATEAFHGENGTRHIKTKVQEYYSIRCVPQILGPIHETIEKAEEIIHNEINSVSDNPIVDDAQNEVFHGGNFHGDYISFEMDKLKIAVAKLSVLSERQLNFLMNDKLNQILPPFLNLGTLGLNLGMQGSQFVATSTTAENLTLSFPMYLHNIPSNNDNQDVVSMGFNSALLAKKVIENTYQVVSVLALAITQGISYLKIRNELSAKSNAIFRKIRSLVPVFTEDQILSDHLKIVNEYLLNLNRELVDTEFKNEINYEQEEEICPGNRSI</sequence>
<dbReference type="InterPro" id="IPR024083">
    <property type="entry name" value="Fumarase/histidase_N"/>
</dbReference>
<dbReference type="SUPFAM" id="SSF48557">
    <property type="entry name" value="L-aspartase-like"/>
    <property type="match status" value="1"/>
</dbReference>
<dbReference type="Proteomes" id="UP000611723">
    <property type="component" value="Unassembled WGS sequence"/>
</dbReference>
<dbReference type="RefSeq" id="WP_201430968.1">
    <property type="nucleotide sequence ID" value="NZ_JAEQBW010000003.1"/>
</dbReference>
<proteinExistence type="predicted"/>
<keyword evidence="1" id="KW-0456">Lyase</keyword>
<keyword evidence="2" id="KW-1185">Reference proteome</keyword>
<dbReference type="Gene3D" id="1.10.275.10">
    <property type="entry name" value="Fumarase/aspartase (N-terminal domain)"/>
    <property type="match status" value="1"/>
</dbReference>
<dbReference type="Pfam" id="PF00221">
    <property type="entry name" value="Lyase_aromatic"/>
    <property type="match status" value="1"/>
</dbReference>
<dbReference type="InterPro" id="IPR008948">
    <property type="entry name" value="L-Aspartase-like"/>
</dbReference>
<dbReference type="InterPro" id="IPR001106">
    <property type="entry name" value="Aromatic_Lyase"/>
</dbReference>
<dbReference type="AlphaFoldDB" id="A0A935C846"/>
<protein>
    <submittedName>
        <fullName evidence="1">Aromatic amino acid lyase</fullName>
    </submittedName>
</protein>
<dbReference type="GO" id="GO:0016841">
    <property type="term" value="F:ammonia-lyase activity"/>
    <property type="evidence" value="ECO:0007669"/>
    <property type="project" value="UniProtKB-ARBA"/>
</dbReference>
<evidence type="ECO:0000313" key="2">
    <source>
        <dbReference type="Proteomes" id="UP000611723"/>
    </source>
</evidence>